<name>A0ABV9NAK8_9PROT</name>
<dbReference type="PANTHER" id="PTHR11961">
    <property type="entry name" value="CYTOCHROME C"/>
    <property type="match status" value="1"/>
</dbReference>
<feature type="region of interest" description="Disordered" evidence="7">
    <location>
        <begin position="178"/>
        <end position="230"/>
    </location>
</feature>
<keyword evidence="3 6" id="KW-0479">Metal-binding</keyword>
<feature type="compositionally biased region" description="Low complexity" evidence="7">
    <location>
        <begin position="200"/>
        <end position="213"/>
    </location>
</feature>
<evidence type="ECO:0000256" key="4">
    <source>
        <dbReference type="ARBA" id="ARBA00022982"/>
    </source>
</evidence>
<protein>
    <submittedName>
        <fullName evidence="9">Cytochrome c family protein</fullName>
    </submittedName>
</protein>
<dbReference type="Gene3D" id="1.10.760.10">
    <property type="entry name" value="Cytochrome c-like domain"/>
    <property type="match status" value="1"/>
</dbReference>
<dbReference type="RefSeq" id="WP_371393682.1">
    <property type="nucleotide sequence ID" value="NZ_CP163421.1"/>
</dbReference>
<dbReference type="InterPro" id="IPR002327">
    <property type="entry name" value="Cyt_c_1A/1B"/>
</dbReference>
<dbReference type="InterPro" id="IPR036909">
    <property type="entry name" value="Cyt_c-like_dom_sf"/>
</dbReference>
<feature type="domain" description="Cytochrome c" evidence="8">
    <location>
        <begin position="71"/>
        <end position="174"/>
    </location>
</feature>
<dbReference type="PROSITE" id="PS51007">
    <property type="entry name" value="CYTC"/>
    <property type="match status" value="1"/>
</dbReference>
<comment type="caution">
    <text evidence="9">The sequence shown here is derived from an EMBL/GenBank/DDBJ whole genome shotgun (WGS) entry which is preliminary data.</text>
</comment>
<proteinExistence type="predicted"/>
<reference evidence="10" key="1">
    <citation type="journal article" date="2019" name="Int. J. Syst. Evol. Microbiol.">
        <title>The Global Catalogue of Microorganisms (GCM) 10K type strain sequencing project: providing services to taxonomists for standard genome sequencing and annotation.</title>
        <authorList>
            <consortium name="The Broad Institute Genomics Platform"/>
            <consortium name="The Broad Institute Genome Sequencing Center for Infectious Disease"/>
            <person name="Wu L."/>
            <person name="Ma J."/>
        </authorList>
    </citation>
    <scope>NUCLEOTIDE SEQUENCE [LARGE SCALE GENOMIC DNA]</scope>
    <source>
        <strain evidence="10">CCUG 62981</strain>
    </source>
</reference>
<evidence type="ECO:0000256" key="6">
    <source>
        <dbReference type="PROSITE-ProRule" id="PRU00433"/>
    </source>
</evidence>
<evidence type="ECO:0000259" key="8">
    <source>
        <dbReference type="PROSITE" id="PS51007"/>
    </source>
</evidence>
<feature type="compositionally biased region" description="Acidic residues" evidence="7">
    <location>
        <begin position="184"/>
        <end position="196"/>
    </location>
</feature>
<evidence type="ECO:0000256" key="2">
    <source>
        <dbReference type="ARBA" id="ARBA00022617"/>
    </source>
</evidence>
<keyword evidence="4" id="KW-0249">Electron transport</keyword>
<dbReference type="SUPFAM" id="SSF46626">
    <property type="entry name" value="Cytochrome c"/>
    <property type="match status" value="1"/>
</dbReference>
<dbReference type="PRINTS" id="PR00604">
    <property type="entry name" value="CYTCHRMECIAB"/>
</dbReference>
<evidence type="ECO:0000256" key="1">
    <source>
        <dbReference type="ARBA" id="ARBA00022448"/>
    </source>
</evidence>
<evidence type="ECO:0000313" key="9">
    <source>
        <dbReference type="EMBL" id="MFC4724539.1"/>
    </source>
</evidence>
<keyword evidence="5 6" id="KW-0408">Iron</keyword>
<dbReference type="EMBL" id="JBHSGQ010000002">
    <property type="protein sequence ID" value="MFC4724539.1"/>
    <property type="molecule type" value="Genomic_DNA"/>
</dbReference>
<organism evidence="9 10">
    <name type="scientific">Glycocaulis abyssi</name>
    <dbReference type="NCBI Taxonomy" id="1433403"/>
    <lineage>
        <taxon>Bacteria</taxon>
        <taxon>Pseudomonadati</taxon>
        <taxon>Pseudomonadota</taxon>
        <taxon>Alphaproteobacteria</taxon>
        <taxon>Maricaulales</taxon>
        <taxon>Maricaulaceae</taxon>
        <taxon>Glycocaulis</taxon>
    </lineage>
</organism>
<evidence type="ECO:0000256" key="5">
    <source>
        <dbReference type="ARBA" id="ARBA00023004"/>
    </source>
</evidence>
<keyword evidence="2 6" id="KW-0349">Heme</keyword>
<accession>A0ABV9NAK8</accession>
<evidence type="ECO:0000256" key="3">
    <source>
        <dbReference type="ARBA" id="ARBA00022723"/>
    </source>
</evidence>
<evidence type="ECO:0000313" key="10">
    <source>
        <dbReference type="Proteomes" id="UP001596024"/>
    </source>
</evidence>
<gene>
    <name evidence="9" type="ORF">ACFPB0_04475</name>
</gene>
<dbReference type="Proteomes" id="UP001596024">
    <property type="component" value="Unassembled WGS sequence"/>
</dbReference>
<keyword evidence="1" id="KW-0813">Transport</keyword>
<evidence type="ECO:0000256" key="7">
    <source>
        <dbReference type="SAM" id="MobiDB-lite"/>
    </source>
</evidence>
<sequence>MGDLFWNKVAGAVLAILLIVMGLREIGDIAFDARGPETLGFPVDPALLEGPAGATEEESGPVDFGALLATASVDAGERVARRCVACHTFEQGGANGTGPNMWGVLGRAVASVSGFNYSSAMREYGADGTQWLYQNMYDYLESPRRYVPGTSMAFAGLRSQEDRINLIAYMHAMGSSGLPFPEPLPEEPAIEEEGEEPQVAATETPDAPATAAESADDMGELAQPGDVLPDEELAGELEEILEDGE</sequence>
<dbReference type="InterPro" id="IPR009056">
    <property type="entry name" value="Cyt_c-like_dom"/>
</dbReference>
<keyword evidence="10" id="KW-1185">Reference proteome</keyword>